<evidence type="ECO:0000313" key="5">
    <source>
        <dbReference type="EMBL" id="CAC5410095.1"/>
    </source>
</evidence>
<dbReference type="SUPFAM" id="SSF49842">
    <property type="entry name" value="TNF-like"/>
    <property type="match status" value="1"/>
</dbReference>
<keyword evidence="3" id="KW-0732">Signal</keyword>
<proteinExistence type="predicted"/>
<dbReference type="PRINTS" id="PR00007">
    <property type="entry name" value="COMPLEMNTC1Q"/>
</dbReference>
<accession>A0A6J8DQ45</accession>
<dbReference type="OrthoDB" id="6144194at2759"/>
<evidence type="ECO:0000259" key="4">
    <source>
        <dbReference type="PROSITE" id="PS50871"/>
    </source>
</evidence>
<feature type="domain" description="C1q" evidence="4">
    <location>
        <begin position="61"/>
        <end position="199"/>
    </location>
</feature>
<name>A0A6J8DQ45_MYTCO</name>
<comment type="subcellular location">
    <subcellularLocation>
        <location evidence="1">Secreted</location>
    </subcellularLocation>
</comment>
<keyword evidence="6" id="KW-1185">Reference proteome</keyword>
<dbReference type="PANTHER" id="PTHR15427:SF33">
    <property type="entry name" value="COLLAGEN IV NC1 DOMAIN-CONTAINING PROTEIN"/>
    <property type="match status" value="1"/>
</dbReference>
<dbReference type="SMART" id="SM00110">
    <property type="entry name" value="C1Q"/>
    <property type="match status" value="1"/>
</dbReference>
<dbReference type="InterPro" id="IPR001073">
    <property type="entry name" value="C1q_dom"/>
</dbReference>
<evidence type="ECO:0000256" key="2">
    <source>
        <dbReference type="ARBA" id="ARBA00022525"/>
    </source>
</evidence>
<evidence type="ECO:0000256" key="1">
    <source>
        <dbReference type="ARBA" id="ARBA00004613"/>
    </source>
</evidence>
<dbReference type="AlphaFoldDB" id="A0A6J8DQ45"/>
<evidence type="ECO:0000256" key="3">
    <source>
        <dbReference type="SAM" id="SignalP"/>
    </source>
</evidence>
<dbReference type="PROSITE" id="PS50871">
    <property type="entry name" value="C1Q"/>
    <property type="match status" value="1"/>
</dbReference>
<dbReference type="Gene3D" id="2.60.120.40">
    <property type="match status" value="1"/>
</dbReference>
<dbReference type="EMBL" id="CACVKT020007684">
    <property type="protein sequence ID" value="CAC5410095.1"/>
    <property type="molecule type" value="Genomic_DNA"/>
</dbReference>
<evidence type="ECO:0000313" key="6">
    <source>
        <dbReference type="Proteomes" id="UP000507470"/>
    </source>
</evidence>
<dbReference type="InterPro" id="IPR050392">
    <property type="entry name" value="Collagen/C1q_domain"/>
</dbReference>
<feature type="chain" id="PRO_5026977024" description="C1q domain-containing protein" evidence="3">
    <location>
        <begin position="22"/>
        <end position="199"/>
    </location>
</feature>
<dbReference type="GO" id="GO:0005581">
    <property type="term" value="C:collagen trimer"/>
    <property type="evidence" value="ECO:0007669"/>
    <property type="project" value="UniProtKB-KW"/>
</dbReference>
<organism evidence="5 6">
    <name type="scientific">Mytilus coruscus</name>
    <name type="common">Sea mussel</name>
    <dbReference type="NCBI Taxonomy" id="42192"/>
    <lineage>
        <taxon>Eukaryota</taxon>
        <taxon>Metazoa</taxon>
        <taxon>Spiralia</taxon>
        <taxon>Lophotrochozoa</taxon>
        <taxon>Mollusca</taxon>
        <taxon>Bivalvia</taxon>
        <taxon>Autobranchia</taxon>
        <taxon>Pteriomorphia</taxon>
        <taxon>Mytilida</taxon>
        <taxon>Mytiloidea</taxon>
        <taxon>Mytilidae</taxon>
        <taxon>Mytilinae</taxon>
        <taxon>Mytilus</taxon>
    </lineage>
</organism>
<protein>
    <recommendedName>
        <fullName evidence="4">C1q domain-containing protein</fullName>
    </recommendedName>
</protein>
<dbReference type="Proteomes" id="UP000507470">
    <property type="component" value="Unassembled WGS sequence"/>
</dbReference>
<dbReference type="InterPro" id="IPR008983">
    <property type="entry name" value="Tumour_necrosis_fac-like_dom"/>
</dbReference>
<sequence>MIDTCSLFLLSGLLVLYGVNTKAIQNITLDGSKLVTVDMWDALRRNMTDLVTELVERNSKADMQRVFFYANMPAAVVDYNKNSIVKFSNVLYNEGNIFNHGDGVFVSPVTGVYLFSWTILTFNGKAVNTELRVDNVLKETLHASVGSAVGHISVSRTVICRVTKKEHVWIQTAGSYAGNVFDYDAGDASSFMGVLIYEI</sequence>
<dbReference type="Pfam" id="PF00386">
    <property type="entry name" value="C1q"/>
    <property type="match status" value="1"/>
</dbReference>
<keyword evidence="2" id="KW-0964">Secreted</keyword>
<feature type="signal peptide" evidence="3">
    <location>
        <begin position="1"/>
        <end position="21"/>
    </location>
</feature>
<gene>
    <name evidence="5" type="ORF">MCOR_43300</name>
</gene>
<reference evidence="5 6" key="1">
    <citation type="submission" date="2020-06" db="EMBL/GenBank/DDBJ databases">
        <authorList>
            <person name="Li R."/>
            <person name="Bekaert M."/>
        </authorList>
    </citation>
    <scope>NUCLEOTIDE SEQUENCE [LARGE SCALE GENOMIC DNA]</scope>
    <source>
        <strain evidence="6">wild</strain>
    </source>
</reference>
<dbReference type="PANTHER" id="PTHR15427">
    <property type="entry name" value="EMILIN ELASTIN MICROFIBRIL INTERFACE-LOCATED PROTEIN ELASTIN MICROFIBRIL INTERFACER"/>
    <property type="match status" value="1"/>
</dbReference>